<feature type="compositionally biased region" description="Basic and acidic residues" evidence="1">
    <location>
        <begin position="108"/>
        <end position="123"/>
    </location>
</feature>
<feature type="region of interest" description="Disordered" evidence="1">
    <location>
        <begin position="257"/>
        <end position="285"/>
    </location>
</feature>
<evidence type="ECO:0000313" key="3">
    <source>
        <dbReference type="EMBL" id="MBB4616056.1"/>
    </source>
</evidence>
<accession>A0A7W7AFL0</accession>
<dbReference type="SUPFAM" id="SSF46689">
    <property type="entry name" value="Homeodomain-like"/>
    <property type="match status" value="1"/>
</dbReference>
<dbReference type="Proteomes" id="UP000574769">
    <property type="component" value="Unassembled WGS sequence"/>
</dbReference>
<dbReference type="InterPro" id="IPR047655">
    <property type="entry name" value="Transpos_IS630-like"/>
</dbReference>
<protein>
    <recommendedName>
        <fullName evidence="2">Tc1-like transposase DDE domain-containing protein</fullName>
    </recommendedName>
</protein>
<reference evidence="3 4" key="1">
    <citation type="submission" date="2020-08" db="EMBL/GenBank/DDBJ databases">
        <title>Genomic Encyclopedia of Type Strains, Phase IV (KMG-IV): sequencing the most valuable type-strain genomes for metagenomic binning, comparative biology and taxonomic classification.</title>
        <authorList>
            <person name="Goeker M."/>
        </authorList>
    </citation>
    <scope>NUCLEOTIDE SEQUENCE [LARGE SCALE GENOMIC DNA]</scope>
    <source>
        <strain evidence="3 4">DSM 15867</strain>
    </source>
</reference>
<dbReference type="InterPro" id="IPR038717">
    <property type="entry name" value="Tc1-like_DDE_dom"/>
</dbReference>
<feature type="domain" description="Tc1-like transposase DDE" evidence="2">
    <location>
        <begin position="146"/>
        <end position="265"/>
    </location>
</feature>
<dbReference type="InterPro" id="IPR036397">
    <property type="entry name" value="RNaseH_sf"/>
</dbReference>
<evidence type="ECO:0000256" key="1">
    <source>
        <dbReference type="SAM" id="MobiDB-lite"/>
    </source>
</evidence>
<dbReference type="EMBL" id="JACHNY010000001">
    <property type="protein sequence ID" value="MBB4616056.1"/>
    <property type="molecule type" value="Genomic_DNA"/>
</dbReference>
<comment type="caution">
    <text evidence="3">The sequence shown here is derived from an EMBL/GenBank/DDBJ whole genome shotgun (WGS) entry which is preliminary data.</text>
</comment>
<feature type="region of interest" description="Disordered" evidence="1">
    <location>
        <begin position="88"/>
        <end position="123"/>
    </location>
</feature>
<keyword evidence="4" id="KW-1185">Reference proteome</keyword>
<dbReference type="PANTHER" id="PTHR46564:SF1">
    <property type="entry name" value="TRANSPOSASE"/>
    <property type="match status" value="1"/>
</dbReference>
<dbReference type="Gene3D" id="3.30.420.10">
    <property type="entry name" value="Ribonuclease H-like superfamily/Ribonuclease H"/>
    <property type="match status" value="1"/>
</dbReference>
<dbReference type="PANTHER" id="PTHR46564">
    <property type="entry name" value="TRANSPOSASE"/>
    <property type="match status" value="1"/>
</dbReference>
<organism evidence="3 4">
    <name type="scientific">Sphingomonas abaci</name>
    <dbReference type="NCBI Taxonomy" id="237611"/>
    <lineage>
        <taxon>Bacteria</taxon>
        <taxon>Pseudomonadati</taxon>
        <taxon>Pseudomonadota</taxon>
        <taxon>Alphaproteobacteria</taxon>
        <taxon>Sphingomonadales</taxon>
        <taxon>Sphingomonadaceae</taxon>
        <taxon>Sphingomonas</taxon>
    </lineage>
</organism>
<proteinExistence type="predicted"/>
<gene>
    <name evidence="3" type="ORF">GGQ96_000162</name>
</gene>
<evidence type="ECO:0000313" key="4">
    <source>
        <dbReference type="Proteomes" id="UP000574769"/>
    </source>
</evidence>
<dbReference type="Pfam" id="PF13358">
    <property type="entry name" value="DDE_3"/>
    <property type="match status" value="1"/>
</dbReference>
<evidence type="ECO:0000259" key="2">
    <source>
        <dbReference type="Pfam" id="PF13358"/>
    </source>
</evidence>
<dbReference type="NCBIfam" id="NF033545">
    <property type="entry name" value="transpos_IS630"/>
    <property type="match status" value="1"/>
</dbReference>
<dbReference type="GO" id="GO:0003676">
    <property type="term" value="F:nucleic acid binding"/>
    <property type="evidence" value="ECO:0007669"/>
    <property type="project" value="InterPro"/>
</dbReference>
<sequence length="386" mass="42689">MGKPLSMDLRSRTLASVDEGGRCRAAARRFGMAAATVIRWHDQRRITGGYAAKAQGRDPRSRRIEAHAPTILALHEARRDITLDELRRDLGPGGRRGGDLDAAPFLRPPRDHAQKKTGHAIEQDRADVLSQREAWCDGQLDLEPARLVFIDETWTATNMTWNHGRCRRGERLRMGYPPHGHRKTTTLVAGLRMTGMVGPMVLDGRIKGDWFEAYVGQVLVPDLKRGNIVIIDNLSSHKRASIRNPIETAAARLMFLPPHSPDFKPSKRRSPASRPCSAKPESGPSPACGLALAGWSIYSSRSNAPTTPASAAVTQTEWKPLWIAWPALSFSPLPSHITISAAAKSRGKRGHDGEMNECWRLGSRQVGVNARIRVKALRHAKTLFAY</sequence>
<name>A0A7W7AFL0_9SPHN</name>
<dbReference type="InterPro" id="IPR009057">
    <property type="entry name" value="Homeodomain-like_sf"/>
</dbReference>
<dbReference type="AlphaFoldDB" id="A0A7W7AFL0"/>